<dbReference type="Gene3D" id="3.30.465.10">
    <property type="match status" value="1"/>
</dbReference>
<organism evidence="5 6">
    <name type="scientific">Didymosphaeria variabile</name>
    <dbReference type="NCBI Taxonomy" id="1932322"/>
    <lineage>
        <taxon>Eukaryota</taxon>
        <taxon>Fungi</taxon>
        <taxon>Dikarya</taxon>
        <taxon>Ascomycota</taxon>
        <taxon>Pezizomycotina</taxon>
        <taxon>Dothideomycetes</taxon>
        <taxon>Pleosporomycetidae</taxon>
        <taxon>Pleosporales</taxon>
        <taxon>Massarineae</taxon>
        <taxon>Didymosphaeriaceae</taxon>
        <taxon>Didymosphaeria</taxon>
    </lineage>
</organism>
<proteinExistence type="inferred from homology"/>
<gene>
    <name evidence="5" type="ORF">N0V89_012612</name>
</gene>
<dbReference type="Proteomes" id="UP001140513">
    <property type="component" value="Unassembled WGS sequence"/>
</dbReference>
<dbReference type="RefSeq" id="XP_056065320.1">
    <property type="nucleotide sequence ID" value="XM_056221333.1"/>
</dbReference>
<evidence type="ECO:0000256" key="2">
    <source>
        <dbReference type="ARBA" id="ARBA00023002"/>
    </source>
</evidence>
<dbReference type="InterPro" id="IPR016166">
    <property type="entry name" value="FAD-bd_PCMH"/>
</dbReference>
<dbReference type="InterPro" id="IPR036318">
    <property type="entry name" value="FAD-bd_PCMH-like_sf"/>
</dbReference>
<dbReference type="PROSITE" id="PS51387">
    <property type="entry name" value="FAD_PCMH"/>
    <property type="match status" value="1"/>
</dbReference>
<dbReference type="OrthoDB" id="9983560at2759"/>
<dbReference type="GeneID" id="80916142"/>
<evidence type="ECO:0000313" key="6">
    <source>
        <dbReference type="Proteomes" id="UP001140513"/>
    </source>
</evidence>
<dbReference type="InterPro" id="IPR006094">
    <property type="entry name" value="Oxid_FAD_bind_N"/>
</dbReference>
<evidence type="ECO:0000313" key="5">
    <source>
        <dbReference type="EMBL" id="KAJ4344868.1"/>
    </source>
</evidence>
<dbReference type="PANTHER" id="PTHR13878">
    <property type="entry name" value="GULONOLACTONE OXIDASE"/>
    <property type="match status" value="1"/>
</dbReference>
<name>A0A9W8X9R5_9PLEO</name>
<comment type="caution">
    <text evidence="5">The sequence shown here is derived from an EMBL/GenBank/DDBJ whole genome shotgun (WGS) entry which is preliminary data.</text>
</comment>
<evidence type="ECO:0000256" key="1">
    <source>
        <dbReference type="ARBA" id="ARBA00005466"/>
    </source>
</evidence>
<accession>A0A9W8X9R5</accession>
<feature type="domain" description="FAD-binding PCMH-type" evidence="4">
    <location>
        <begin position="15"/>
        <end position="194"/>
    </location>
</feature>
<dbReference type="Pfam" id="PF01565">
    <property type="entry name" value="FAD_binding_4"/>
    <property type="match status" value="1"/>
</dbReference>
<evidence type="ECO:0000256" key="3">
    <source>
        <dbReference type="SAM" id="MobiDB-lite"/>
    </source>
</evidence>
<protein>
    <recommendedName>
        <fullName evidence="4">FAD-binding PCMH-type domain-containing protein</fullName>
    </recommendedName>
</protein>
<feature type="region of interest" description="Disordered" evidence="3">
    <location>
        <begin position="313"/>
        <end position="334"/>
    </location>
</feature>
<reference evidence="5" key="1">
    <citation type="submission" date="2022-10" db="EMBL/GenBank/DDBJ databases">
        <title>Tapping the CABI collections for fungal endophytes: first genome assemblies for Collariella, Neodidymelliopsis, Ascochyta clinopodiicola, Didymella pomorum, Didymosphaeria variabile, Neocosmospora piperis and Neocucurbitaria cava.</title>
        <authorList>
            <person name="Hill R."/>
        </authorList>
    </citation>
    <scope>NUCLEOTIDE SEQUENCE</scope>
    <source>
        <strain evidence="5">IMI 356815</strain>
    </source>
</reference>
<dbReference type="GO" id="GO:0016491">
    <property type="term" value="F:oxidoreductase activity"/>
    <property type="evidence" value="ECO:0007669"/>
    <property type="project" value="UniProtKB-KW"/>
</dbReference>
<dbReference type="EMBL" id="JAPEUX010000010">
    <property type="protein sequence ID" value="KAJ4344868.1"/>
    <property type="molecule type" value="Genomic_DNA"/>
</dbReference>
<sequence>MAPPFPNVNPNTCTLGNSPTYSINVTKAEDAIAGVKFAKQHNIRLVVKNTGHDYLGRSTGKGALSLWTHNLKNIEFLDTYNSSKYTGNAVKMGAGVQGYDVLAAGEQNKKRIVAGYCPTVGVVGGYTQTSGFSALSGAYGLGADQALEWEVVTTEGEHLIASPDKNSDLYWALSGGGAGAYAVVISLTAKTWQDGKVAGAVLNLNHTLSDAFFAAFAEWQTQLLTLNQLPGFQSAFQTTQTTFAINFISWPGHDSSEVRKVLTPYTDYLKAQNLTYNLALSDDTSYWTHYERYEEDLPLRPLLHLRRHHQPLDSAESCRDQRRRPHQRLPRDPC</sequence>
<dbReference type="InterPro" id="IPR016169">
    <property type="entry name" value="FAD-bd_PCMH_sub2"/>
</dbReference>
<dbReference type="InterPro" id="IPR050432">
    <property type="entry name" value="FAD-linked_Oxidoreductases_BP"/>
</dbReference>
<keyword evidence="6" id="KW-1185">Reference proteome</keyword>
<dbReference type="AlphaFoldDB" id="A0A9W8X9R5"/>
<keyword evidence="2" id="KW-0560">Oxidoreductase</keyword>
<dbReference type="PANTHER" id="PTHR13878:SF91">
    <property type="entry name" value="FAD BINDING DOMAIN PROTEIN (AFU_ORTHOLOGUE AFUA_6G12070)-RELATED"/>
    <property type="match status" value="1"/>
</dbReference>
<comment type="similarity">
    <text evidence="1">Belongs to the oxygen-dependent FAD-linked oxidoreductase family.</text>
</comment>
<dbReference type="SUPFAM" id="SSF56176">
    <property type="entry name" value="FAD-binding/transporter-associated domain-like"/>
    <property type="match status" value="1"/>
</dbReference>
<dbReference type="GO" id="GO:0071949">
    <property type="term" value="F:FAD binding"/>
    <property type="evidence" value="ECO:0007669"/>
    <property type="project" value="InterPro"/>
</dbReference>
<evidence type="ECO:0000259" key="4">
    <source>
        <dbReference type="PROSITE" id="PS51387"/>
    </source>
</evidence>